<dbReference type="AlphaFoldDB" id="A0A2S6ZC13"/>
<dbReference type="InterPro" id="IPR013425">
    <property type="entry name" value="Autotrns_rpt"/>
</dbReference>
<dbReference type="InterPro" id="IPR005546">
    <property type="entry name" value="Autotransporte_beta"/>
</dbReference>
<dbReference type="PROSITE" id="PS51208">
    <property type="entry name" value="AUTOTRANSPORTER"/>
    <property type="match status" value="1"/>
</dbReference>
<reference evidence="3 4" key="1">
    <citation type="submission" date="2016-08" db="EMBL/GenBank/DDBJ databases">
        <title>Evolution of the type three secretion system and type three effector repertoires in Xanthomonas.</title>
        <authorList>
            <person name="Merda D."/>
            <person name="Briand M."/>
            <person name="Bosis E."/>
            <person name="Rousseau C."/>
            <person name="Portier P."/>
            <person name="Jacques M.-A."/>
            <person name="Fischer-Le Saux M."/>
        </authorList>
    </citation>
    <scope>NUCLEOTIDE SEQUENCE [LARGE SCALE GENOMIC DNA]</scope>
    <source>
        <strain evidence="3 4">CFBP 4691</strain>
    </source>
</reference>
<dbReference type="InterPro" id="IPR011050">
    <property type="entry name" value="Pectin_lyase_fold/virulence"/>
</dbReference>
<sequence>MLVLTPVQGPQVVTSASQLGQRPLRFEGGTLAAGVSLQLGNAMTLAAAGGTFETASGTTLILSGDIAGAGGLTKTGRGVLTLAGATGYAGETRVVAGRLAVNGRVAGGVTVADGATLGGSGRVGSATVSGHLAPGNSIGTLTVDGTLTFAARSTYDVEVNAAGAADRTDVGGMVVIGQNVKVAVGPQDRSEDGSTYRALTRYQILDAKAGISGTFAGVTDSFALLDAALEQRANGVGLVLTRNQSAGSGGVLHFADVVDTPNQKATAASVESLGDGNRLYDAVLYLPDGAPANAFDQLSGELHPAVASLLTDQARQGRRILGQRLRGAWSGAAAASLPQGAMQRPLAQDGQAEAWFDAFGGRADYDADGNGHGLSISDGRGIFVGVDGSVAADWRLGVAAGYNTATIGVDGMQASASVHSYHLGVYAGTQRGAVDFSLGALYSGHRIDSERTLAIPRFSDRLTANYDARTAQLFAEAALDLESGRVRWQPYLGLAQVDVGRDRLREHGGSAALTGSDVRQRQTYGTLGLRAASGFGLGGSRGSLSVGAGWQHAFEPSRVTQSLAFADSQPFRVSSAAFDQNSLGLELQASLDLSERTRLGVRYDGSVAKDRHDESVDVVLNVAF</sequence>
<feature type="domain" description="Autotransporter" evidence="2">
    <location>
        <begin position="347"/>
        <end position="624"/>
    </location>
</feature>
<comment type="caution">
    <text evidence="3">The sequence shown here is derived from an EMBL/GenBank/DDBJ whole genome shotgun (WGS) entry which is preliminary data.</text>
</comment>
<dbReference type="InterPro" id="IPR012332">
    <property type="entry name" value="Autotransporter_pectin_lyase_C"/>
</dbReference>
<dbReference type="NCBIfam" id="TIGR02601">
    <property type="entry name" value="autotrns_rpt"/>
    <property type="match status" value="1"/>
</dbReference>
<dbReference type="Proteomes" id="UP000239898">
    <property type="component" value="Unassembled WGS sequence"/>
</dbReference>
<dbReference type="SUPFAM" id="SSF103515">
    <property type="entry name" value="Autotransporter"/>
    <property type="match status" value="1"/>
</dbReference>
<accession>A0A2S6ZC13</accession>
<proteinExistence type="predicted"/>
<evidence type="ECO:0000259" key="2">
    <source>
        <dbReference type="PROSITE" id="PS51208"/>
    </source>
</evidence>
<evidence type="ECO:0000256" key="1">
    <source>
        <dbReference type="ARBA" id="ARBA00022729"/>
    </source>
</evidence>
<dbReference type="SUPFAM" id="SSF51126">
    <property type="entry name" value="Pectin lyase-like"/>
    <property type="match status" value="1"/>
</dbReference>
<organism evidence="3 4">
    <name type="scientific">Xanthomonas theicola</name>
    <dbReference type="NCBI Taxonomy" id="56464"/>
    <lineage>
        <taxon>Bacteria</taxon>
        <taxon>Pseudomonadati</taxon>
        <taxon>Pseudomonadota</taxon>
        <taxon>Gammaproteobacteria</taxon>
        <taxon>Lysobacterales</taxon>
        <taxon>Lysobacteraceae</taxon>
        <taxon>Xanthomonas</taxon>
    </lineage>
</organism>
<dbReference type="Pfam" id="PF03797">
    <property type="entry name" value="Autotransporter"/>
    <property type="match status" value="1"/>
</dbReference>
<dbReference type="InterPro" id="IPR006315">
    <property type="entry name" value="OM_autotransptr_brl_dom"/>
</dbReference>
<dbReference type="SMART" id="SM00869">
    <property type="entry name" value="Autotransporter"/>
    <property type="match status" value="1"/>
</dbReference>
<dbReference type="GO" id="GO:0019867">
    <property type="term" value="C:outer membrane"/>
    <property type="evidence" value="ECO:0007669"/>
    <property type="project" value="InterPro"/>
</dbReference>
<keyword evidence="1" id="KW-0732">Signal</keyword>
<dbReference type="Pfam" id="PF12951">
    <property type="entry name" value="PATR"/>
    <property type="match status" value="1"/>
</dbReference>
<evidence type="ECO:0000313" key="3">
    <source>
        <dbReference type="EMBL" id="PPT84518.1"/>
    </source>
</evidence>
<dbReference type="InterPro" id="IPR036709">
    <property type="entry name" value="Autotransporte_beta_dom_sf"/>
</dbReference>
<dbReference type="Gene3D" id="2.160.20.20">
    <property type="match status" value="1"/>
</dbReference>
<keyword evidence="4" id="KW-1185">Reference proteome</keyword>
<evidence type="ECO:0000313" key="4">
    <source>
        <dbReference type="Proteomes" id="UP000239898"/>
    </source>
</evidence>
<gene>
    <name evidence="3" type="ORF">XthCFBP4691_16580</name>
</gene>
<dbReference type="Gene3D" id="2.40.128.130">
    <property type="entry name" value="Autotransporter beta-domain"/>
    <property type="match status" value="1"/>
</dbReference>
<name>A0A2S6ZC13_9XANT</name>
<dbReference type="EMBL" id="MIGX01000111">
    <property type="protein sequence ID" value="PPT84518.1"/>
    <property type="molecule type" value="Genomic_DNA"/>
</dbReference>
<dbReference type="NCBIfam" id="TIGR01414">
    <property type="entry name" value="autotrans_barl"/>
    <property type="match status" value="1"/>
</dbReference>
<protein>
    <recommendedName>
        <fullName evidence="2">Autotransporter domain-containing protein</fullName>
    </recommendedName>
</protein>